<gene>
    <name evidence="1" type="ORF">RH857_04560</name>
</gene>
<accession>A0ABU1FRX2</accession>
<name>A0ABU1FRX2_9MICC</name>
<evidence type="ECO:0000313" key="1">
    <source>
        <dbReference type="EMBL" id="MDR5711406.1"/>
    </source>
</evidence>
<keyword evidence="2" id="KW-1185">Reference proteome</keyword>
<organism evidence="1 2">
    <name type="scientific">Nesterenkonia flava</name>
    <dbReference type="NCBI Taxonomy" id="469799"/>
    <lineage>
        <taxon>Bacteria</taxon>
        <taxon>Bacillati</taxon>
        <taxon>Actinomycetota</taxon>
        <taxon>Actinomycetes</taxon>
        <taxon>Micrococcales</taxon>
        <taxon>Micrococcaceae</taxon>
        <taxon>Nesterenkonia</taxon>
    </lineage>
</organism>
<dbReference type="EMBL" id="JAVKGT010000008">
    <property type="protein sequence ID" value="MDR5711406.1"/>
    <property type="molecule type" value="Genomic_DNA"/>
</dbReference>
<reference evidence="2" key="1">
    <citation type="submission" date="2023-07" db="EMBL/GenBank/DDBJ databases">
        <title>Description of three actinobacteria isolated from air of manufacturing shop in a pharmaceutical factory.</title>
        <authorList>
            <person name="Zhang D.-F."/>
        </authorList>
    </citation>
    <scope>NUCLEOTIDE SEQUENCE [LARGE SCALE GENOMIC DNA]</scope>
    <source>
        <strain evidence="2">CCTCC AB 207010</strain>
    </source>
</reference>
<proteinExistence type="predicted"/>
<sequence>MPYTLRFDGSGLKPFRMMLDRFGDNVSDMRPALDKMADAYAGEQAERFAAGNWAPLSLKYAAWKNAHYPGAPILTRTGELRDSMSTRPFGVEDISNHRLIAGTQVEYAQYHQNGMGNNPVRKIVDDMPGELERRFADILHQHAFQGVST</sequence>
<dbReference type="Pfam" id="PF05069">
    <property type="entry name" value="Phage_tail_S"/>
    <property type="match status" value="1"/>
</dbReference>
<evidence type="ECO:0000313" key="2">
    <source>
        <dbReference type="Proteomes" id="UP001260872"/>
    </source>
</evidence>
<protein>
    <submittedName>
        <fullName evidence="1">Phage virion morphogenesis protein</fullName>
    </submittedName>
</protein>
<comment type="caution">
    <text evidence="1">The sequence shown here is derived from an EMBL/GenBank/DDBJ whole genome shotgun (WGS) entry which is preliminary data.</text>
</comment>
<dbReference type="InterPro" id="IPR006522">
    <property type="entry name" value="Phage_virion_morphogenesis"/>
</dbReference>
<dbReference type="RefSeq" id="WP_310536788.1">
    <property type="nucleotide sequence ID" value="NZ_BAAAOC010000022.1"/>
</dbReference>
<dbReference type="Proteomes" id="UP001260872">
    <property type="component" value="Unassembled WGS sequence"/>
</dbReference>